<feature type="region of interest" description="Disordered" evidence="1">
    <location>
        <begin position="1"/>
        <end position="61"/>
    </location>
</feature>
<accession>A0AA36AW79</accession>
<proteinExistence type="predicted"/>
<gene>
    <name evidence="2" type="ORF">OCTVUL_1B019965</name>
</gene>
<name>A0AA36AW79_OCTVU</name>
<protein>
    <submittedName>
        <fullName evidence="2">Uncharacterized protein</fullName>
    </submittedName>
</protein>
<evidence type="ECO:0000313" key="3">
    <source>
        <dbReference type="Proteomes" id="UP001162480"/>
    </source>
</evidence>
<dbReference type="Proteomes" id="UP001162480">
    <property type="component" value="Chromosome 4"/>
</dbReference>
<keyword evidence="3" id="KW-1185">Reference proteome</keyword>
<feature type="compositionally biased region" description="Basic and acidic residues" evidence="1">
    <location>
        <begin position="1"/>
        <end position="18"/>
    </location>
</feature>
<dbReference type="EMBL" id="OX597817">
    <property type="protein sequence ID" value="CAI9722012.1"/>
    <property type="molecule type" value="Genomic_DNA"/>
</dbReference>
<sequence length="169" mass="18108">MEMEKLKKKETQKKEISTKESNPNTTSQNSRKDKGTVKPVKREASIKISSRKETKKEKNKNRIQTLREGHIICKFYIKGGAIGDIAGVDGDDCVGDIGGVGCVGGVVACVVGNSFRRGEDGDSSVVKNIDGGDACVDNRFGVIGVYYNDVVVAYVVLSVVLDTGDVGGY</sequence>
<evidence type="ECO:0000313" key="2">
    <source>
        <dbReference type="EMBL" id="CAI9722012.1"/>
    </source>
</evidence>
<reference evidence="2" key="1">
    <citation type="submission" date="2023-08" db="EMBL/GenBank/DDBJ databases">
        <authorList>
            <person name="Alioto T."/>
            <person name="Alioto T."/>
            <person name="Gomez Garrido J."/>
        </authorList>
    </citation>
    <scope>NUCLEOTIDE SEQUENCE</scope>
</reference>
<dbReference type="AlphaFoldDB" id="A0AA36AW79"/>
<feature type="compositionally biased region" description="Basic and acidic residues" evidence="1">
    <location>
        <begin position="30"/>
        <end position="56"/>
    </location>
</feature>
<organism evidence="2 3">
    <name type="scientific">Octopus vulgaris</name>
    <name type="common">Common octopus</name>
    <dbReference type="NCBI Taxonomy" id="6645"/>
    <lineage>
        <taxon>Eukaryota</taxon>
        <taxon>Metazoa</taxon>
        <taxon>Spiralia</taxon>
        <taxon>Lophotrochozoa</taxon>
        <taxon>Mollusca</taxon>
        <taxon>Cephalopoda</taxon>
        <taxon>Coleoidea</taxon>
        <taxon>Octopodiformes</taxon>
        <taxon>Octopoda</taxon>
        <taxon>Incirrata</taxon>
        <taxon>Octopodidae</taxon>
        <taxon>Octopus</taxon>
    </lineage>
</organism>
<evidence type="ECO:0000256" key="1">
    <source>
        <dbReference type="SAM" id="MobiDB-lite"/>
    </source>
</evidence>